<sequence length="286" mass="32835">MKLESKICEMAMIGICSYLVSEITNKGFSLDELKVNCVELGFSDIPLLDKDGEINREAIDYLSTLNVKYTLHSPTSDEPNSVCVDLGKGERDLKIMENVFKIASLLNIKYVVIHGGDINGSYHKAYINTLRALKSLINLANEYSVKIVLENLCDNRIGAFPHEFSGLLDDEIGVTLDVGHAYLMCNKYGMSMREYFKMLRPYIEHVHLHDNFGFVDNHLPLGEGNINWKMVLNELRKCKVKNLILEIRNYYNEMNVKNSIKLASKGYKKRYVKRLLLREIRVPYIN</sequence>
<dbReference type="InterPro" id="IPR036237">
    <property type="entry name" value="Xyl_isomerase-like_sf"/>
</dbReference>
<proteinExistence type="predicted"/>
<dbReference type="InterPro" id="IPR013022">
    <property type="entry name" value="Xyl_isomerase-like_TIM-brl"/>
</dbReference>
<gene>
    <name evidence="2" type="ordered locus">Metin_0453</name>
</gene>
<dbReference type="Gene3D" id="3.20.20.150">
    <property type="entry name" value="Divalent-metal-dependent TIM barrel enzymes"/>
    <property type="match status" value="1"/>
</dbReference>
<evidence type="ECO:0000259" key="1">
    <source>
        <dbReference type="Pfam" id="PF01261"/>
    </source>
</evidence>
<dbReference type="eggNOG" id="arCOG01895">
    <property type="taxonomic scope" value="Archaea"/>
</dbReference>
<dbReference type="Proteomes" id="UP000002061">
    <property type="component" value="Chromosome"/>
</dbReference>
<dbReference type="PANTHER" id="PTHR12110">
    <property type="entry name" value="HYDROXYPYRUVATE ISOMERASE"/>
    <property type="match status" value="1"/>
</dbReference>
<dbReference type="GO" id="GO:0016853">
    <property type="term" value="F:isomerase activity"/>
    <property type="evidence" value="ECO:0007669"/>
    <property type="project" value="UniProtKB-KW"/>
</dbReference>
<protein>
    <submittedName>
        <fullName evidence="2">Xylose isomerase domain protein TIM barrel</fullName>
    </submittedName>
</protein>
<reference evidence="2" key="1">
    <citation type="submission" date="2010-04" db="EMBL/GenBank/DDBJ databases">
        <title>Complete sequence of Methanocaldococcus infernus ME.</title>
        <authorList>
            <consortium name="US DOE Joint Genome Institute"/>
            <person name="Lucas S."/>
            <person name="Copeland A."/>
            <person name="Lapidus A."/>
            <person name="Cheng J.-F."/>
            <person name="Bruce D."/>
            <person name="Goodwin L."/>
            <person name="Pitluck S."/>
            <person name="Munk A.C."/>
            <person name="Detter J.C."/>
            <person name="Han C."/>
            <person name="Tapia R."/>
            <person name="Land M."/>
            <person name="Hauser L."/>
            <person name="Kyrpides N."/>
            <person name="Mikhailova N."/>
            <person name="Sieprawska-Lupa M."/>
            <person name="Whitman W.B."/>
            <person name="Woyke T."/>
        </authorList>
    </citation>
    <scope>NUCLEOTIDE SEQUENCE [LARGE SCALE GENOMIC DNA]</scope>
    <source>
        <strain evidence="2">ME</strain>
    </source>
</reference>
<dbReference type="HOGENOM" id="CLU_050006_7_1_2"/>
<dbReference type="EMBL" id="CP002009">
    <property type="protein sequence ID" value="ADG13123.1"/>
    <property type="molecule type" value="Genomic_DNA"/>
</dbReference>
<dbReference type="PANTHER" id="PTHR12110:SF21">
    <property type="entry name" value="XYLOSE ISOMERASE-LIKE TIM BARREL DOMAIN-CONTAINING PROTEIN"/>
    <property type="match status" value="1"/>
</dbReference>
<name>D5VRC0_METIM</name>
<evidence type="ECO:0000313" key="2">
    <source>
        <dbReference type="EMBL" id="ADG13123.1"/>
    </source>
</evidence>
<feature type="domain" description="Xylose isomerase-like TIM barrel" evidence="1">
    <location>
        <begin position="33"/>
        <end position="253"/>
    </location>
</feature>
<keyword evidence="2" id="KW-0413">Isomerase</keyword>
<organism evidence="2 3">
    <name type="scientific">Methanocaldococcus infernus (strain DSM 11812 / JCM 15783 / ME)</name>
    <dbReference type="NCBI Taxonomy" id="573063"/>
    <lineage>
        <taxon>Archaea</taxon>
        <taxon>Methanobacteriati</taxon>
        <taxon>Methanobacteriota</taxon>
        <taxon>Methanomada group</taxon>
        <taxon>Methanococci</taxon>
        <taxon>Methanococcales</taxon>
        <taxon>Methanocaldococcaceae</taxon>
        <taxon>Methanocaldococcus</taxon>
    </lineage>
</organism>
<dbReference type="STRING" id="573063.Metin_0453"/>
<keyword evidence="3" id="KW-1185">Reference proteome</keyword>
<dbReference type="AlphaFoldDB" id="D5VRC0"/>
<dbReference type="SUPFAM" id="SSF51658">
    <property type="entry name" value="Xylose isomerase-like"/>
    <property type="match status" value="1"/>
</dbReference>
<dbReference type="InterPro" id="IPR050312">
    <property type="entry name" value="IolE/XylAMocC-like"/>
</dbReference>
<dbReference type="Pfam" id="PF01261">
    <property type="entry name" value="AP_endonuc_2"/>
    <property type="match status" value="1"/>
</dbReference>
<dbReference type="KEGG" id="mif:Metin_0453"/>
<accession>D5VRC0</accession>
<evidence type="ECO:0000313" key="3">
    <source>
        <dbReference type="Proteomes" id="UP000002061"/>
    </source>
</evidence>